<dbReference type="SUPFAM" id="SSF47986">
    <property type="entry name" value="DEATH domain"/>
    <property type="match status" value="1"/>
</dbReference>
<keyword evidence="6" id="KW-1185">Reference proteome</keyword>
<dbReference type="KEGG" id="bbel:109477711"/>
<dbReference type="AlphaFoldDB" id="A0A6P4YZ79"/>
<dbReference type="SUPFAM" id="SSF101898">
    <property type="entry name" value="NHL repeat"/>
    <property type="match status" value="1"/>
</dbReference>
<feature type="compositionally biased region" description="Basic and acidic residues" evidence="4">
    <location>
        <begin position="365"/>
        <end position="397"/>
    </location>
</feature>
<evidence type="ECO:0000256" key="2">
    <source>
        <dbReference type="PROSITE-ProRule" id="PRU00504"/>
    </source>
</evidence>
<dbReference type="Pfam" id="PF01335">
    <property type="entry name" value="DED"/>
    <property type="match status" value="1"/>
</dbReference>
<reference evidence="7" key="1">
    <citation type="submission" date="2025-08" db="UniProtKB">
        <authorList>
            <consortium name="RefSeq"/>
        </authorList>
    </citation>
    <scope>IDENTIFICATION</scope>
    <source>
        <tissue evidence="7">Gonad</tissue>
    </source>
</reference>
<dbReference type="Proteomes" id="UP000515135">
    <property type="component" value="Unplaced"/>
</dbReference>
<evidence type="ECO:0000313" key="6">
    <source>
        <dbReference type="Proteomes" id="UP000515135"/>
    </source>
</evidence>
<dbReference type="InterPro" id="IPR049341">
    <property type="entry name" value="TRADD-like_N"/>
</dbReference>
<dbReference type="InterPro" id="IPR001875">
    <property type="entry name" value="DED_dom"/>
</dbReference>
<feature type="repeat" description="NHL" evidence="2">
    <location>
        <begin position="610"/>
        <end position="653"/>
    </location>
</feature>
<feature type="coiled-coil region" evidence="3">
    <location>
        <begin position="312"/>
        <end position="360"/>
    </location>
</feature>
<evidence type="ECO:0000256" key="1">
    <source>
        <dbReference type="ARBA" id="ARBA00022737"/>
    </source>
</evidence>
<dbReference type="GO" id="GO:0043161">
    <property type="term" value="P:proteasome-mediated ubiquitin-dependent protein catabolic process"/>
    <property type="evidence" value="ECO:0007669"/>
    <property type="project" value="TreeGrafter"/>
</dbReference>
<dbReference type="Gene3D" id="1.10.533.10">
    <property type="entry name" value="Death Domain, Fas"/>
    <property type="match status" value="1"/>
</dbReference>
<gene>
    <name evidence="7" type="primary">LOC109477711</name>
</gene>
<dbReference type="PANTHER" id="PTHR24104">
    <property type="entry name" value="E3 UBIQUITIN-PROTEIN LIGASE NHLRC1-RELATED"/>
    <property type="match status" value="1"/>
</dbReference>
<dbReference type="SMART" id="SM00031">
    <property type="entry name" value="DED"/>
    <property type="match status" value="1"/>
</dbReference>
<evidence type="ECO:0000313" key="7">
    <source>
        <dbReference type="RefSeq" id="XP_019634615.1"/>
    </source>
</evidence>
<feature type="region of interest" description="Disordered" evidence="4">
    <location>
        <begin position="365"/>
        <end position="424"/>
    </location>
</feature>
<keyword evidence="3" id="KW-0175">Coiled coil</keyword>
<dbReference type="GO" id="GO:0042981">
    <property type="term" value="P:regulation of apoptotic process"/>
    <property type="evidence" value="ECO:0007669"/>
    <property type="project" value="InterPro"/>
</dbReference>
<sequence>MAEPIQQTVTDSDRRHFDFIDTLRKISDGLSKRETAILKLYCTHIIPRGKLEKMKRPIDVFDHLRKLDKLNPENLDFLDELLRRIPRPDLVREVLRPFQPVDRVLPESQELLPGTSTEEGSVVQLTIHGHTRMVEETKDRYKNNLARIGQTKKSNIKFVGYKKHGSILVQFVVPQETTDLLRITARNSDPRLVFMGVTSLQIGREAAVEVSEEAMFHDIQSEFALTDRMPQDDIQVGCRVRPPRKAIPKCWSSLSALNLFSDALPLHLQIAESLEYQGFSYCLVQALVQKDQVRESQMRQVVKTLEVDEHTMMTMRSKLAIADNRAKTLEEENESLKRLLEQAQEEKMKAEEAATAALMEYTEEKYTGEKPAADSEKKKHEASARDTDSPEESEPKAEAGVPTGEEPIAFGGQGSEPGKFAAPRGVIVSPDNQIFIADMKNNRVQAHDIRGAHLLQFPTVVSSGGTIRPQDIAMDNSGHLWVVGRDKSADFLVQYTREGQVLQEVPLRDIGYRYRGVAVNRRNDEVLVAESDTQRAEILVFRPDGSLARRFGHQGVLGRAVRRLTAAAGIPVEARMEDPGFITVNEEQNIIISDWDAASIFVYDQTGRLLLRFGGLGSSEGQLRWPCGICTDSSGNIIVADFGNGRLEQFTSRGEHLRHIDIATRYGSPDGVAMGPMGHLVVTYVEKNTVAVFTEY</sequence>
<dbReference type="InterPro" id="IPR011042">
    <property type="entry name" value="6-blade_b-propeller_TolB-like"/>
</dbReference>
<feature type="domain" description="DED" evidence="5">
    <location>
        <begin position="18"/>
        <end position="96"/>
    </location>
</feature>
<dbReference type="PANTHER" id="PTHR24104:SF50">
    <property type="entry name" value="SMP-30_GLUCONOLACTONASE_LRE-LIKE REGION DOMAIN-CONTAINING PROTEIN"/>
    <property type="match status" value="1"/>
</dbReference>
<dbReference type="Gene3D" id="2.120.10.30">
    <property type="entry name" value="TolB, C-terminal domain"/>
    <property type="match status" value="1"/>
</dbReference>
<dbReference type="CDD" id="cd00045">
    <property type="entry name" value="DED"/>
    <property type="match status" value="1"/>
</dbReference>
<dbReference type="FunFam" id="2.120.10.30:FF:000064">
    <property type="entry name" value="Uncharacterized protein"/>
    <property type="match status" value="1"/>
</dbReference>
<dbReference type="OrthoDB" id="10018185at2759"/>
<evidence type="ECO:0000256" key="4">
    <source>
        <dbReference type="SAM" id="MobiDB-lite"/>
    </source>
</evidence>
<dbReference type="PROSITE" id="PS50168">
    <property type="entry name" value="DED"/>
    <property type="match status" value="1"/>
</dbReference>
<feature type="repeat" description="NHL" evidence="2">
    <location>
        <begin position="410"/>
        <end position="445"/>
    </location>
</feature>
<dbReference type="Pfam" id="PF01436">
    <property type="entry name" value="NHL"/>
    <property type="match status" value="1"/>
</dbReference>
<dbReference type="InterPro" id="IPR001258">
    <property type="entry name" value="NHL_repeat"/>
</dbReference>
<accession>A0A6P4YZ79</accession>
<name>A0A6P4YZ79_BRABE</name>
<evidence type="ECO:0000256" key="3">
    <source>
        <dbReference type="SAM" id="Coils"/>
    </source>
</evidence>
<organism evidence="6 7">
    <name type="scientific">Branchiostoma belcheri</name>
    <name type="common">Amphioxus</name>
    <dbReference type="NCBI Taxonomy" id="7741"/>
    <lineage>
        <taxon>Eukaryota</taxon>
        <taxon>Metazoa</taxon>
        <taxon>Chordata</taxon>
        <taxon>Cephalochordata</taxon>
        <taxon>Leptocardii</taxon>
        <taxon>Amphioxiformes</taxon>
        <taxon>Branchiostomatidae</taxon>
        <taxon>Branchiostoma</taxon>
    </lineage>
</organism>
<dbReference type="InterPro" id="IPR011029">
    <property type="entry name" value="DEATH-like_dom_sf"/>
</dbReference>
<protein>
    <submittedName>
        <fullName evidence="7">Uncharacterized protein LOC109477711</fullName>
    </submittedName>
</protein>
<evidence type="ECO:0000259" key="5">
    <source>
        <dbReference type="PROSITE" id="PS50168"/>
    </source>
</evidence>
<dbReference type="PROSITE" id="PS51125">
    <property type="entry name" value="NHL"/>
    <property type="match status" value="2"/>
</dbReference>
<keyword evidence="1" id="KW-0677">Repeat</keyword>
<proteinExistence type="predicted"/>
<dbReference type="InterPro" id="IPR050952">
    <property type="entry name" value="TRIM-NHL_E3_ligases"/>
</dbReference>
<dbReference type="RefSeq" id="XP_019634615.1">
    <property type="nucleotide sequence ID" value="XM_019779056.1"/>
</dbReference>
<dbReference type="Pfam" id="PF20694">
    <property type="entry name" value="TRADD-like_N"/>
    <property type="match status" value="1"/>
</dbReference>
<dbReference type="GO" id="GO:0000209">
    <property type="term" value="P:protein polyubiquitination"/>
    <property type="evidence" value="ECO:0007669"/>
    <property type="project" value="TreeGrafter"/>
</dbReference>
<dbReference type="GeneID" id="109477711"/>
<dbReference type="GO" id="GO:0061630">
    <property type="term" value="F:ubiquitin protein ligase activity"/>
    <property type="evidence" value="ECO:0007669"/>
    <property type="project" value="TreeGrafter"/>
</dbReference>